<sequence length="89" mass="9489">MCLPIHNLDEHIDSAETLGYVPGLIETVMQFDPGSSWSAGVITNCSATQSQSTATRCAVLIPREGAQSRLLALHPALPSDVIKAMLNAR</sequence>
<protein>
    <submittedName>
        <fullName evidence="1">Uncharacterized protein</fullName>
    </submittedName>
</protein>
<evidence type="ECO:0000313" key="2">
    <source>
        <dbReference type="Proteomes" id="UP000316225"/>
    </source>
</evidence>
<reference evidence="1 2" key="1">
    <citation type="journal article" date="2015" name="Stand. Genomic Sci.">
        <title>Genomic Encyclopedia of Bacterial and Archaeal Type Strains, Phase III: the genomes of soil and plant-associated and newly described type strains.</title>
        <authorList>
            <person name="Whitman W.B."/>
            <person name="Woyke T."/>
            <person name="Klenk H.P."/>
            <person name="Zhou Y."/>
            <person name="Lilburn T.G."/>
            <person name="Beck B.J."/>
            <person name="De Vos P."/>
            <person name="Vandamme P."/>
            <person name="Eisen J.A."/>
            <person name="Garrity G."/>
            <person name="Hugenholtz P."/>
            <person name="Kyrpides N.C."/>
        </authorList>
    </citation>
    <scope>NUCLEOTIDE SEQUENCE [LARGE SCALE GENOMIC DNA]</scope>
    <source>
        <strain evidence="1 2">CGMCC 1.5364</strain>
    </source>
</reference>
<name>A0A562P0R0_9RHOB</name>
<dbReference type="EMBL" id="VLKU01000001">
    <property type="protein sequence ID" value="TWI38024.1"/>
    <property type="molecule type" value="Genomic_DNA"/>
</dbReference>
<organism evidence="1 2">
    <name type="scientific">Paracoccus sulfuroxidans</name>
    <dbReference type="NCBI Taxonomy" id="384678"/>
    <lineage>
        <taxon>Bacteria</taxon>
        <taxon>Pseudomonadati</taxon>
        <taxon>Pseudomonadota</taxon>
        <taxon>Alphaproteobacteria</taxon>
        <taxon>Rhodobacterales</taxon>
        <taxon>Paracoccaceae</taxon>
        <taxon>Paracoccus</taxon>
    </lineage>
</organism>
<evidence type="ECO:0000313" key="1">
    <source>
        <dbReference type="EMBL" id="TWI38024.1"/>
    </source>
</evidence>
<proteinExistence type="predicted"/>
<dbReference type="AlphaFoldDB" id="A0A562P0R0"/>
<accession>A0A562P0R0</accession>
<comment type="caution">
    <text evidence="1">The sequence shown here is derived from an EMBL/GenBank/DDBJ whole genome shotgun (WGS) entry which is preliminary data.</text>
</comment>
<keyword evidence="2" id="KW-1185">Reference proteome</keyword>
<dbReference type="OrthoDB" id="7776579at2"/>
<dbReference type="Proteomes" id="UP000316225">
    <property type="component" value="Unassembled WGS sequence"/>
</dbReference>
<gene>
    <name evidence="1" type="ORF">IQ24_00158</name>
</gene>